<dbReference type="Gene3D" id="3.10.50.40">
    <property type="match status" value="1"/>
</dbReference>
<dbReference type="InterPro" id="IPR011990">
    <property type="entry name" value="TPR-like_helical_dom_sf"/>
</dbReference>
<keyword evidence="3" id="KW-0677">Repeat</keyword>
<keyword evidence="11" id="KW-1185">Reference proteome</keyword>
<dbReference type="InterPro" id="IPR046357">
    <property type="entry name" value="PPIase_dom_sf"/>
</dbReference>
<dbReference type="PANTHER" id="PTHR46512:SF9">
    <property type="entry name" value="PEPTIDYLPROLYL ISOMERASE"/>
    <property type="match status" value="1"/>
</dbReference>
<dbReference type="AlphaFoldDB" id="A0A1Y2B7S1"/>
<dbReference type="Pfam" id="PF13424">
    <property type="entry name" value="TPR_12"/>
    <property type="match status" value="1"/>
</dbReference>
<reference evidence="10 11" key="1">
    <citation type="submission" date="2016-07" db="EMBL/GenBank/DDBJ databases">
        <title>Pervasive Adenine N6-methylation of Active Genes in Fungi.</title>
        <authorList>
            <consortium name="DOE Joint Genome Institute"/>
            <person name="Mondo S.J."/>
            <person name="Dannebaum R.O."/>
            <person name="Kuo R.C."/>
            <person name="Labutti K."/>
            <person name="Haridas S."/>
            <person name="Kuo A."/>
            <person name="Salamov A."/>
            <person name="Ahrendt S.R."/>
            <person name="Lipzen A."/>
            <person name="Sullivan W."/>
            <person name="Andreopoulos W.B."/>
            <person name="Clum A."/>
            <person name="Lindquist E."/>
            <person name="Daum C."/>
            <person name="Ramamoorthy G.K."/>
            <person name="Gryganskyi A."/>
            <person name="Culley D."/>
            <person name="Magnuson J.K."/>
            <person name="James T.Y."/>
            <person name="O'Malley M.A."/>
            <person name="Stajich J.E."/>
            <person name="Spatafora J.W."/>
            <person name="Visel A."/>
            <person name="Grigoriev I.V."/>
        </authorList>
    </citation>
    <scope>NUCLEOTIDE SEQUENCE [LARGE SCALE GENOMIC DNA]</scope>
    <source>
        <strain evidence="10 11">JEL800</strain>
    </source>
</reference>
<dbReference type="Proteomes" id="UP000193642">
    <property type="component" value="Unassembled WGS sequence"/>
</dbReference>
<dbReference type="InterPro" id="IPR019734">
    <property type="entry name" value="TPR_rpt"/>
</dbReference>
<feature type="repeat" description="TPR" evidence="8">
    <location>
        <begin position="225"/>
        <end position="258"/>
    </location>
</feature>
<keyword evidence="5 7" id="KW-0697">Rotamase</keyword>
<evidence type="ECO:0000256" key="3">
    <source>
        <dbReference type="ARBA" id="ARBA00022737"/>
    </source>
</evidence>
<evidence type="ECO:0000256" key="7">
    <source>
        <dbReference type="PROSITE-ProRule" id="PRU00277"/>
    </source>
</evidence>
<name>A0A1Y2B7S1_9FUNG</name>
<dbReference type="PANTHER" id="PTHR46512">
    <property type="entry name" value="PEPTIDYLPROLYL ISOMERASE"/>
    <property type="match status" value="1"/>
</dbReference>
<dbReference type="STRING" id="329046.A0A1Y2B7S1"/>
<dbReference type="FunFam" id="3.10.50.40:FF:000006">
    <property type="entry name" value="Peptidyl-prolyl cis-trans isomerase"/>
    <property type="match status" value="1"/>
</dbReference>
<dbReference type="GO" id="GO:0003755">
    <property type="term" value="F:peptidyl-prolyl cis-trans isomerase activity"/>
    <property type="evidence" value="ECO:0007669"/>
    <property type="project" value="UniProtKB-KW"/>
</dbReference>
<dbReference type="SMART" id="SM00028">
    <property type="entry name" value="TPR"/>
    <property type="match status" value="3"/>
</dbReference>
<evidence type="ECO:0000256" key="4">
    <source>
        <dbReference type="ARBA" id="ARBA00022803"/>
    </source>
</evidence>
<keyword evidence="6 7" id="KW-0413">Isomerase</keyword>
<evidence type="ECO:0000256" key="2">
    <source>
        <dbReference type="ARBA" id="ARBA00013194"/>
    </source>
</evidence>
<evidence type="ECO:0000313" key="10">
    <source>
        <dbReference type="EMBL" id="ORY30517.1"/>
    </source>
</evidence>
<evidence type="ECO:0000256" key="6">
    <source>
        <dbReference type="ARBA" id="ARBA00023235"/>
    </source>
</evidence>
<dbReference type="EC" id="5.2.1.8" evidence="2 7"/>
<dbReference type="EMBL" id="MCGO01000082">
    <property type="protein sequence ID" value="ORY30517.1"/>
    <property type="molecule type" value="Genomic_DNA"/>
</dbReference>
<sequence>MTEEIAATNEAEFVDITPEGNGKLRKRIIQEGTGDLISRYSDVSVHYTGRLHPSGTKFDSSLDRNKPLEFKVSEGRVIKGWDEGLVTMRVGEKAELLIDPEYGYGVEGNPPTIPPNSTLLFEVEVISSKPLEDPVSKKIADAAASKTSGNAYFTAGKYAEAAKAYRFGISRLEVTWSATPAEIPEINQLKLNLNSNLAACLLKTKDLKEAVEACDKALEVDVKNVKVLYRMGQAYSGLAMFDKAEEVLKQALEVAPKDAAVLQELASLSVKAKELKDKEKAVYSRMFK</sequence>
<keyword evidence="4 8" id="KW-0802">TPR repeat</keyword>
<proteinExistence type="predicted"/>
<evidence type="ECO:0000313" key="11">
    <source>
        <dbReference type="Proteomes" id="UP000193642"/>
    </source>
</evidence>
<gene>
    <name evidence="10" type="ORF">BCR33DRAFT_724326</name>
</gene>
<dbReference type="OrthoDB" id="1902587at2759"/>
<dbReference type="PROSITE" id="PS50005">
    <property type="entry name" value="TPR"/>
    <property type="match status" value="1"/>
</dbReference>
<evidence type="ECO:0000256" key="5">
    <source>
        <dbReference type="ARBA" id="ARBA00023110"/>
    </source>
</evidence>
<comment type="caution">
    <text evidence="10">The sequence shown here is derived from an EMBL/GenBank/DDBJ whole genome shotgun (WGS) entry which is preliminary data.</text>
</comment>
<evidence type="ECO:0000256" key="8">
    <source>
        <dbReference type="PROSITE-ProRule" id="PRU00339"/>
    </source>
</evidence>
<dbReference type="Pfam" id="PF00254">
    <property type="entry name" value="FKBP_C"/>
    <property type="match status" value="1"/>
</dbReference>
<dbReference type="InterPro" id="IPR050754">
    <property type="entry name" value="FKBP4/5/8-like"/>
</dbReference>
<dbReference type="PROSITE" id="PS50059">
    <property type="entry name" value="FKBP_PPIASE"/>
    <property type="match status" value="1"/>
</dbReference>
<comment type="catalytic activity">
    <reaction evidence="1 7">
        <text>[protein]-peptidylproline (omega=180) = [protein]-peptidylproline (omega=0)</text>
        <dbReference type="Rhea" id="RHEA:16237"/>
        <dbReference type="Rhea" id="RHEA-COMP:10747"/>
        <dbReference type="Rhea" id="RHEA-COMP:10748"/>
        <dbReference type="ChEBI" id="CHEBI:83833"/>
        <dbReference type="ChEBI" id="CHEBI:83834"/>
        <dbReference type="EC" id="5.2.1.8"/>
    </reaction>
</comment>
<feature type="domain" description="PPIase FKBP-type" evidence="9">
    <location>
        <begin position="40"/>
        <end position="129"/>
    </location>
</feature>
<dbReference type="SUPFAM" id="SSF48452">
    <property type="entry name" value="TPR-like"/>
    <property type="match status" value="1"/>
</dbReference>
<accession>A0A1Y2B7S1</accession>
<evidence type="ECO:0000259" key="9">
    <source>
        <dbReference type="PROSITE" id="PS50059"/>
    </source>
</evidence>
<dbReference type="InterPro" id="IPR001179">
    <property type="entry name" value="PPIase_FKBP_dom"/>
</dbReference>
<dbReference type="SUPFAM" id="SSF54534">
    <property type="entry name" value="FKBP-like"/>
    <property type="match status" value="1"/>
</dbReference>
<dbReference type="Gene3D" id="1.25.40.10">
    <property type="entry name" value="Tetratricopeptide repeat domain"/>
    <property type="match status" value="1"/>
</dbReference>
<evidence type="ECO:0000256" key="1">
    <source>
        <dbReference type="ARBA" id="ARBA00000971"/>
    </source>
</evidence>
<organism evidence="10 11">
    <name type="scientific">Rhizoclosmatium globosum</name>
    <dbReference type="NCBI Taxonomy" id="329046"/>
    <lineage>
        <taxon>Eukaryota</taxon>
        <taxon>Fungi</taxon>
        <taxon>Fungi incertae sedis</taxon>
        <taxon>Chytridiomycota</taxon>
        <taxon>Chytridiomycota incertae sedis</taxon>
        <taxon>Chytridiomycetes</taxon>
        <taxon>Chytridiales</taxon>
        <taxon>Chytriomycetaceae</taxon>
        <taxon>Rhizoclosmatium</taxon>
    </lineage>
</organism>
<protein>
    <recommendedName>
        <fullName evidence="2 7">peptidylprolyl isomerase</fullName>
        <ecNumber evidence="2 7">5.2.1.8</ecNumber>
    </recommendedName>
</protein>